<dbReference type="SUPFAM" id="SSF51004">
    <property type="entry name" value="C-terminal (heme d1) domain of cytochrome cd1-nitrite reductase"/>
    <property type="match status" value="1"/>
</dbReference>
<name>A0A238FKB0_9BASI</name>
<organism evidence="6 7">
    <name type="scientific">Microbotryum intermedium</name>
    <dbReference type="NCBI Taxonomy" id="269621"/>
    <lineage>
        <taxon>Eukaryota</taxon>
        <taxon>Fungi</taxon>
        <taxon>Dikarya</taxon>
        <taxon>Basidiomycota</taxon>
        <taxon>Pucciniomycotina</taxon>
        <taxon>Microbotryomycetes</taxon>
        <taxon>Microbotryales</taxon>
        <taxon>Microbotryaceae</taxon>
        <taxon>Microbotryum</taxon>
    </lineage>
</organism>
<feature type="region of interest" description="Disordered" evidence="4">
    <location>
        <begin position="735"/>
        <end position="858"/>
    </location>
</feature>
<evidence type="ECO:0000256" key="4">
    <source>
        <dbReference type="SAM" id="MobiDB-lite"/>
    </source>
</evidence>
<dbReference type="InterPro" id="IPR007148">
    <property type="entry name" value="SSU_processome_Utp12"/>
</dbReference>
<reference evidence="7" key="1">
    <citation type="submission" date="2016-09" db="EMBL/GenBank/DDBJ databases">
        <authorList>
            <person name="Jeantristanb JTB J.-T."/>
            <person name="Ricardo R."/>
        </authorList>
    </citation>
    <scope>NUCLEOTIDE SEQUENCE [LARGE SCALE GENOMIC DNA]</scope>
</reference>
<dbReference type="AlphaFoldDB" id="A0A238FKB0"/>
<evidence type="ECO:0000256" key="3">
    <source>
        <dbReference type="ARBA" id="ARBA00038335"/>
    </source>
</evidence>
<evidence type="ECO:0000256" key="2">
    <source>
        <dbReference type="ARBA" id="ARBA00023242"/>
    </source>
</evidence>
<feature type="compositionally biased region" description="Acidic residues" evidence="4">
    <location>
        <begin position="833"/>
        <end position="858"/>
    </location>
</feature>
<feature type="region of interest" description="Disordered" evidence="4">
    <location>
        <begin position="549"/>
        <end position="595"/>
    </location>
</feature>
<evidence type="ECO:0000313" key="6">
    <source>
        <dbReference type="EMBL" id="SCV72324.1"/>
    </source>
</evidence>
<dbReference type="STRING" id="269621.A0A238FKB0"/>
<dbReference type="SUPFAM" id="SSF50998">
    <property type="entry name" value="Quinoprotein alcohol dehydrogenase-like"/>
    <property type="match status" value="1"/>
</dbReference>
<feature type="region of interest" description="Disordered" evidence="4">
    <location>
        <begin position="118"/>
        <end position="155"/>
    </location>
</feature>
<comment type="similarity">
    <text evidence="3">Belongs to the UTP5 family.</text>
</comment>
<dbReference type="GO" id="GO:0032040">
    <property type="term" value="C:small-subunit processome"/>
    <property type="evidence" value="ECO:0007669"/>
    <property type="project" value="UniProtKB-ARBA"/>
</dbReference>
<dbReference type="Proteomes" id="UP000198372">
    <property type="component" value="Unassembled WGS sequence"/>
</dbReference>
<dbReference type="InterPro" id="IPR052414">
    <property type="entry name" value="U3_snoRNA-assoc_WDR"/>
</dbReference>
<feature type="compositionally biased region" description="Acidic residues" evidence="4">
    <location>
        <begin position="759"/>
        <end position="791"/>
    </location>
</feature>
<dbReference type="GO" id="GO:0000462">
    <property type="term" value="P:maturation of SSU-rRNA from tricistronic rRNA transcript (SSU-rRNA, 5.8S rRNA, LSU-rRNA)"/>
    <property type="evidence" value="ECO:0007669"/>
    <property type="project" value="TreeGrafter"/>
</dbReference>
<dbReference type="InterPro" id="IPR015943">
    <property type="entry name" value="WD40/YVTN_repeat-like_dom_sf"/>
</dbReference>
<evidence type="ECO:0000256" key="1">
    <source>
        <dbReference type="ARBA" id="ARBA00004604"/>
    </source>
</evidence>
<protein>
    <submittedName>
        <fullName evidence="6">BQ2448_3861 protein</fullName>
    </submittedName>
</protein>
<comment type="subcellular location">
    <subcellularLocation>
        <location evidence="1">Nucleus</location>
        <location evidence="1">Nucleolus</location>
    </subcellularLocation>
</comment>
<dbReference type="OrthoDB" id="30195at2759"/>
<dbReference type="EMBL" id="FMSP01000009">
    <property type="protein sequence ID" value="SCV72324.1"/>
    <property type="molecule type" value="Genomic_DNA"/>
</dbReference>
<accession>A0A238FKB0</accession>
<keyword evidence="2" id="KW-0539">Nucleus</keyword>
<dbReference type="InterPro" id="IPR011048">
    <property type="entry name" value="Haem_d1_sf"/>
</dbReference>
<dbReference type="InterPro" id="IPR011047">
    <property type="entry name" value="Quinoprotein_ADH-like_sf"/>
</dbReference>
<evidence type="ECO:0000259" key="5">
    <source>
        <dbReference type="Pfam" id="PF04003"/>
    </source>
</evidence>
<proteinExistence type="inferred from homology"/>
<dbReference type="PANTHER" id="PTHR44267:SF1">
    <property type="entry name" value="WD REPEAT-CONTAINING PROTEIN 43"/>
    <property type="match status" value="1"/>
</dbReference>
<gene>
    <name evidence="6" type="ORF">BQ2448_3861</name>
</gene>
<feature type="region of interest" description="Disordered" evidence="4">
    <location>
        <begin position="482"/>
        <end position="529"/>
    </location>
</feature>
<dbReference type="Gene3D" id="2.130.10.10">
    <property type="entry name" value="YVTN repeat-like/Quinoprotein amine dehydrogenase"/>
    <property type="match status" value="1"/>
</dbReference>
<feature type="domain" description="Small-subunit processome Utp12" evidence="5">
    <location>
        <begin position="612"/>
        <end position="724"/>
    </location>
</feature>
<sequence length="858" mass="92514">MGKKDRPTARRTTAIKPRSTPASDVLTRFSPPSITSSTTAASSSSSTPTPTYYAHLHRAPDAHTLRIYDASNGKCISRWASDAVSTRSGDANGIDGDAETEEPQARHKIHAIEWAFIPSPQQAQNEKLEGTQDEGQGEKKRGKKRRKSDSQIEVASSVAQVNTVETSCKLVLVMGQESGEVLVWSPNGKEEWTLSHPSVNSPVTALASPTFASVDHLWSTHQDGIARVWDLSTRSLIARTTVLGDVVTQWDDLAVRYSTYAGSEESKTLVHLVLSKASLQVYSLALGLKSKKDKVKEVKSTLVGRCTGHVDLARIEWVAKADDSAMQVDDSATTQPDELAFFTYSETDRFVQLWSVPLSNTSTSGPKDGHLVARLGLDSGVQAIASNAAHLAAIDAKGKAYLASLPTTTSTTKKVQALKVETEVQGAAITNAFFASSSNQLVLCRAGVKPVFEHVEYLNESGSLVDQITLEKNAMGLFANGQEEAVGTAPPTRYVETNTSTSRSAEPTLATEGDEDDDLTHSGQLDVDMAEPTLADRLQSMNMYKAKQNKDVLALREDEDASSGDEEEGLTSDEDDDEDDDEEEDEADLSTRLAAPATTLTTTLIQALHSSDAPLLESCLLHDSPTLIRSTVQKLPSGSLVLNLLEALVQRLGTGKRRKGGVASVQRARGLVEWVRQVLIVHVGFLVTIPSLVTRLSALHASLTNRLSIQPTLFALHGRLDLVLAQIQSRQSRLQKKGVGKGVENEEAGKGGVRYVEGESSEEDDNDEEEVGEEEEGLSGEDDEEEDEGSVEDVMLGGNDDDEEGSEEDEDGSAGEGSGEEGGEGMEGLLDLEASEDDGEEDEDEDDDEDDEDEDESD</sequence>
<dbReference type="PANTHER" id="PTHR44267">
    <property type="entry name" value="WD REPEAT-CONTAINING PROTEIN 43"/>
    <property type="match status" value="1"/>
</dbReference>
<feature type="region of interest" description="Disordered" evidence="4">
    <location>
        <begin position="1"/>
        <end position="52"/>
    </location>
</feature>
<feature type="region of interest" description="Disordered" evidence="4">
    <location>
        <begin position="83"/>
        <end position="105"/>
    </location>
</feature>
<keyword evidence="7" id="KW-1185">Reference proteome</keyword>
<feature type="compositionally biased region" description="Polar residues" evidence="4">
    <location>
        <begin position="495"/>
        <end position="505"/>
    </location>
</feature>
<evidence type="ECO:0000313" key="7">
    <source>
        <dbReference type="Proteomes" id="UP000198372"/>
    </source>
</evidence>
<feature type="compositionally biased region" description="Acidic residues" evidence="4">
    <location>
        <begin position="799"/>
        <end position="824"/>
    </location>
</feature>
<dbReference type="Pfam" id="PF04003">
    <property type="entry name" value="Utp12"/>
    <property type="match status" value="1"/>
</dbReference>
<feature type="compositionally biased region" description="Acidic residues" evidence="4">
    <location>
        <begin position="557"/>
        <end position="588"/>
    </location>
</feature>
<feature type="compositionally biased region" description="Low complexity" evidence="4">
    <location>
        <begin position="30"/>
        <end position="51"/>
    </location>
</feature>